<gene>
    <name evidence="4" type="ORF">JW613_05465</name>
</gene>
<feature type="transmembrane region" description="Helical" evidence="2">
    <location>
        <begin position="162"/>
        <end position="181"/>
    </location>
</feature>
<sequence length="290" mass="30431">MSGEFPLDPAESAESAETPGPSHVPLTDDAPDALAPRGLHRRSAPGPAPVPVPVPVPPRSGTRPRGGPGARVERSRRARMLPLGVALSAGLLLFAATSYAVLGAGADVVDRPVLSAVVRHRQAVLDGPVTFLTHASEIPLLVLAVLLALWLSWRDRSWQPPLLIGGASALAVTAATVAKEITDRTRPPARLWEISENGYCFPSRHAVTATAVLLVLAYVLAARAASRVARIALWSGAAVLSLLAGGSRVYLGVHWPTDVIGGLTLGTVVTLLVILVHKLWEAPRPGHPSR</sequence>
<feature type="transmembrane region" description="Helical" evidence="2">
    <location>
        <begin position="233"/>
        <end position="253"/>
    </location>
</feature>
<dbReference type="SUPFAM" id="SSF48317">
    <property type="entry name" value="Acid phosphatase/Vanadium-dependent haloperoxidase"/>
    <property type="match status" value="1"/>
</dbReference>
<keyword evidence="2" id="KW-0472">Membrane</keyword>
<dbReference type="CDD" id="cd03392">
    <property type="entry name" value="PAP2_like_2"/>
    <property type="match status" value="1"/>
</dbReference>
<feature type="transmembrane region" description="Helical" evidence="2">
    <location>
        <begin position="201"/>
        <end position="221"/>
    </location>
</feature>
<dbReference type="InterPro" id="IPR000326">
    <property type="entry name" value="PAP2/HPO"/>
</dbReference>
<feature type="transmembrane region" description="Helical" evidence="2">
    <location>
        <begin position="131"/>
        <end position="150"/>
    </location>
</feature>
<evidence type="ECO:0000313" key="5">
    <source>
        <dbReference type="Proteomes" id="UP000721954"/>
    </source>
</evidence>
<protein>
    <submittedName>
        <fullName evidence="4">Phosphatase PAP2 family protein</fullName>
    </submittedName>
</protein>
<dbReference type="GeneID" id="96258047"/>
<organism evidence="4 5">
    <name type="scientific">Streptomyces smyrnaeus</name>
    <dbReference type="NCBI Taxonomy" id="1387713"/>
    <lineage>
        <taxon>Bacteria</taxon>
        <taxon>Bacillati</taxon>
        <taxon>Actinomycetota</taxon>
        <taxon>Actinomycetes</taxon>
        <taxon>Kitasatosporales</taxon>
        <taxon>Streptomycetaceae</taxon>
        <taxon>Streptomyces</taxon>
    </lineage>
</organism>
<dbReference type="RefSeq" id="WP_209209533.1">
    <property type="nucleotide sequence ID" value="NZ_JAFFZM010000002.1"/>
</dbReference>
<keyword evidence="2" id="KW-0812">Transmembrane</keyword>
<comment type="caution">
    <text evidence="4">The sequence shown here is derived from an EMBL/GenBank/DDBJ whole genome shotgun (WGS) entry which is preliminary data.</text>
</comment>
<dbReference type="Proteomes" id="UP000721954">
    <property type="component" value="Unassembled WGS sequence"/>
</dbReference>
<evidence type="ECO:0000259" key="3">
    <source>
        <dbReference type="SMART" id="SM00014"/>
    </source>
</evidence>
<dbReference type="SMART" id="SM00014">
    <property type="entry name" value="acidPPc"/>
    <property type="match status" value="1"/>
</dbReference>
<feature type="region of interest" description="Disordered" evidence="1">
    <location>
        <begin position="1"/>
        <end position="75"/>
    </location>
</feature>
<dbReference type="Gene3D" id="1.20.144.10">
    <property type="entry name" value="Phosphatidic acid phosphatase type 2/haloperoxidase"/>
    <property type="match status" value="1"/>
</dbReference>
<dbReference type="PANTHER" id="PTHR14969">
    <property type="entry name" value="SPHINGOSINE-1-PHOSPHATE PHOSPHOHYDROLASE"/>
    <property type="match status" value="1"/>
</dbReference>
<feature type="compositionally biased region" description="Pro residues" evidence="1">
    <location>
        <begin position="46"/>
        <end position="58"/>
    </location>
</feature>
<proteinExistence type="predicted"/>
<feature type="transmembrane region" description="Helical" evidence="2">
    <location>
        <begin position="81"/>
        <end position="102"/>
    </location>
</feature>
<feature type="domain" description="Phosphatidic acid phosphatase type 2/haloperoxidase" evidence="3">
    <location>
        <begin position="164"/>
        <end position="274"/>
    </location>
</feature>
<dbReference type="PANTHER" id="PTHR14969:SF13">
    <property type="entry name" value="AT30094P"/>
    <property type="match status" value="1"/>
</dbReference>
<evidence type="ECO:0000256" key="1">
    <source>
        <dbReference type="SAM" id="MobiDB-lite"/>
    </source>
</evidence>
<keyword evidence="2" id="KW-1133">Transmembrane helix</keyword>
<dbReference type="InterPro" id="IPR036938">
    <property type="entry name" value="PAP2/HPO_sf"/>
</dbReference>
<evidence type="ECO:0000256" key="2">
    <source>
        <dbReference type="SAM" id="Phobius"/>
    </source>
</evidence>
<keyword evidence="5" id="KW-1185">Reference proteome</keyword>
<dbReference type="EMBL" id="JAFFZM010000002">
    <property type="protein sequence ID" value="MBO8197751.1"/>
    <property type="molecule type" value="Genomic_DNA"/>
</dbReference>
<feature type="transmembrane region" description="Helical" evidence="2">
    <location>
        <begin position="259"/>
        <end position="280"/>
    </location>
</feature>
<name>A0ABS3XRR1_9ACTN</name>
<accession>A0ABS3XRR1</accession>
<reference evidence="4 5" key="1">
    <citation type="submission" date="2021-02" db="EMBL/GenBank/DDBJ databases">
        <title>Streptomyces spirodelae sp. nov., isolated from duckweed.</title>
        <authorList>
            <person name="Saimee Y."/>
            <person name="Duangmal K."/>
        </authorList>
    </citation>
    <scope>NUCLEOTIDE SEQUENCE [LARGE SCALE GENOMIC DNA]</scope>
    <source>
        <strain evidence="4 5">DSM 42105</strain>
    </source>
</reference>
<evidence type="ECO:0000313" key="4">
    <source>
        <dbReference type="EMBL" id="MBO8197751.1"/>
    </source>
</evidence>
<dbReference type="Pfam" id="PF01569">
    <property type="entry name" value="PAP2"/>
    <property type="match status" value="1"/>
</dbReference>